<proteinExistence type="predicted"/>
<feature type="region of interest" description="Disordered" evidence="1">
    <location>
        <begin position="54"/>
        <end position="79"/>
    </location>
</feature>
<dbReference type="CDD" id="cd10944">
    <property type="entry name" value="CE4_SmPgdA_like"/>
    <property type="match status" value="1"/>
</dbReference>
<dbReference type="GO" id="GO:0005975">
    <property type="term" value="P:carbohydrate metabolic process"/>
    <property type="evidence" value="ECO:0007669"/>
    <property type="project" value="InterPro"/>
</dbReference>
<evidence type="ECO:0000259" key="2">
    <source>
        <dbReference type="PROSITE" id="PS51677"/>
    </source>
</evidence>
<evidence type="ECO:0000313" key="3">
    <source>
        <dbReference type="EMBL" id="HIU48626.1"/>
    </source>
</evidence>
<dbReference type="Gene3D" id="3.20.20.370">
    <property type="entry name" value="Glycoside hydrolase/deacetylase"/>
    <property type="match status" value="1"/>
</dbReference>
<reference evidence="3" key="1">
    <citation type="submission" date="2020-10" db="EMBL/GenBank/DDBJ databases">
        <authorList>
            <person name="Gilroy R."/>
        </authorList>
    </citation>
    <scope>NUCLEOTIDE SEQUENCE</scope>
    <source>
        <strain evidence="3">ChiSjej4B22-9803</strain>
    </source>
</reference>
<feature type="compositionally biased region" description="Low complexity" evidence="1">
    <location>
        <begin position="59"/>
        <end position="77"/>
    </location>
</feature>
<protein>
    <submittedName>
        <fullName evidence="3">Polysaccharide deacetylase</fullName>
    </submittedName>
</protein>
<dbReference type="Proteomes" id="UP000824111">
    <property type="component" value="Unassembled WGS sequence"/>
</dbReference>
<dbReference type="AlphaFoldDB" id="A0A9D1LV95"/>
<name>A0A9D1LV95_9FIRM</name>
<dbReference type="GO" id="GO:0016810">
    <property type="term" value="F:hydrolase activity, acting on carbon-nitrogen (but not peptide) bonds"/>
    <property type="evidence" value="ECO:0007669"/>
    <property type="project" value="InterPro"/>
</dbReference>
<dbReference type="InterPro" id="IPR050248">
    <property type="entry name" value="Polysacc_deacetylase_ArnD"/>
</dbReference>
<dbReference type="InterPro" id="IPR011330">
    <property type="entry name" value="Glyco_hydro/deAcase_b/a-brl"/>
</dbReference>
<reference evidence="3" key="2">
    <citation type="journal article" date="2021" name="PeerJ">
        <title>Extensive microbial diversity within the chicken gut microbiome revealed by metagenomics and culture.</title>
        <authorList>
            <person name="Gilroy R."/>
            <person name="Ravi A."/>
            <person name="Getino M."/>
            <person name="Pursley I."/>
            <person name="Horton D.L."/>
            <person name="Alikhan N.F."/>
            <person name="Baker D."/>
            <person name="Gharbi K."/>
            <person name="Hall N."/>
            <person name="Watson M."/>
            <person name="Adriaenssens E.M."/>
            <person name="Foster-Nyarko E."/>
            <person name="Jarju S."/>
            <person name="Secka A."/>
            <person name="Antonio M."/>
            <person name="Oren A."/>
            <person name="Chaudhuri R.R."/>
            <person name="La Ragione R."/>
            <person name="Hildebrand F."/>
            <person name="Pallen M.J."/>
        </authorList>
    </citation>
    <scope>NUCLEOTIDE SEQUENCE</scope>
    <source>
        <strain evidence="3">ChiSjej4B22-9803</strain>
    </source>
</reference>
<dbReference type="PANTHER" id="PTHR10587">
    <property type="entry name" value="GLYCOSYL TRANSFERASE-RELATED"/>
    <property type="match status" value="1"/>
</dbReference>
<feature type="domain" description="NodB homology" evidence="2">
    <location>
        <begin position="108"/>
        <end position="301"/>
    </location>
</feature>
<sequence length="306" mass="34188">MQYEEFERRRKMRRRRRQQMMRRRCIFFTVLLLIVAAAAGAIYANIKAKPKPDENLPVSAPVDAADPSASPDASGEPAADETLALYPPAPEKPADILKAVKAVDDGVKVAYLTFDDGPTTSVTPKILDTLRRYNVKATFFEVGSLIEQNPDMSRRVYDEGHLLANHSYAHNYSKLYASEEAFITEVQKTHELIQGITNDPDYPKVFRFPGGGYDAGSYGKKKQEYKKTLEQNGFRYCDWNALNGDAEGGSPSASQLVERVKSTAKRDHIVVLMHDAAAKKTTAEALPQIIEYLISQGYTFKTLDQA</sequence>
<organism evidence="3 4">
    <name type="scientific">Candidatus Avimonoglobus intestinipullorum</name>
    <dbReference type="NCBI Taxonomy" id="2840699"/>
    <lineage>
        <taxon>Bacteria</taxon>
        <taxon>Bacillati</taxon>
        <taxon>Bacillota</taxon>
        <taxon>Clostridia</taxon>
        <taxon>Eubacteriales</taxon>
        <taxon>Candidatus Avimonoglobus</taxon>
    </lineage>
</organism>
<gene>
    <name evidence="3" type="ORF">IAB04_04630</name>
</gene>
<dbReference type="PANTHER" id="PTHR10587:SF125">
    <property type="entry name" value="POLYSACCHARIDE DEACETYLASE YHEN-RELATED"/>
    <property type="match status" value="1"/>
</dbReference>
<accession>A0A9D1LV95</accession>
<comment type="caution">
    <text evidence="3">The sequence shown here is derived from an EMBL/GenBank/DDBJ whole genome shotgun (WGS) entry which is preliminary data.</text>
</comment>
<dbReference type="InterPro" id="IPR002509">
    <property type="entry name" value="NODB_dom"/>
</dbReference>
<dbReference type="PROSITE" id="PS51677">
    <property type="entry name" value="NODB"/>
    <property type="match status" value="1"/>
</dbReference>
<dbReference type="Pfam" id="PF01522">
    <property type="entry name" value="Polysacc_deac_1"/>
    <property type="match status" value="1"/>
</dbReference>
<dbReference type="SUPFAM" id="SSF88713">
    <property type="entry name" value="Glycoside hydrolase/deacetylase"/>
    <property type="match status" value="1"/>
</dbReference>
<evidence type="ECO:0000256" key="1">
    <source>
        <dbReference type="SAM" id="MobiDB-lite"/>
    </source>
</evidence>
<dbReference type="EMBL" id="DVND01000122">
    <property type="protein sequence ID" value="HIU48626.1"/>
    <property type="molecule type" value="Genomic_DNA"/>
</dbReference>
<evidence type="ECO:0000313" key="4">
    <source>
        <dbReference type="Proteomes" id="UP000824111"/>
    </source>
</evidence>